<comment type="caution">
    <text evidence="1">The sequence shown here is derived from an EMBL/GenBank/DDBJ whole genome shotgun (WGS) entry which is preliminary data.</text>
</comment>
<dbReference type="RefSeq" id="WP_106598348.1">
    <property type="nucleotide sequence ID" value="NZ_PYAS01000014.1"/>
</dbReference>
<dbReference type="SUPFAM" id="SSF48371">
    <property type="entry name" value="ARM repeat"/>
    <property type="match status" value="1"/>
</dbReference>
<protein>
    <submittedName>
        <fullName evidence="1">Uncharacterized protein</fullName>
    </submittedName>
</protein>
<dbReference type="AlphaFoldDB" id="A0A2P8FRQ0"/>
<dbReference type="Proteomes" id="UP000241964">
    <property type="component" value="Unassembled WGS sequence"/>
</dbReference>
<dbReference type="EMBL" id="PYAS01000014">
    <property type="protein sequence ID" value="PSL24377.1"/>
    <property type="molecule type" value="Genomic_DNA"/>
</dbReference>
<dbReference type="InterPro" id="IPR016024">
    <property type="entry name" value="ARM-type_fold"/>
</dbReference>
<gene>
    <name evidence="1" type="ORF">CLV60_114204</name>
</gene>
<dbReference type="InterPro" id="IPR011989">
    <property type="entry name" value="ARM-like"/>
</dbReference>
<keyword evidence="2" id="KW-1185">Reference proteome</keyword>
<organism evidence="1 2">
    <name type="scientific">Dyadobacter jiangsuensis</name>
    <dbReference type="NCBI Taxonomy" id="1591085"/>
    <lineage>
        <taxon>Bacteria</taxon>
        <taxon>Pseudomonadati</taxon>
        <taxon>Bacteroidota</taxon>
        <taxon>Cytophagia</taxon>
        <taxon>Cytophagales</taxon>
        <taxon>Spirosomataceae</taxon>
        <taxon>Dyadobacter</taxon>
    </lineage>
</organism>
<proteinExistence type="predicted"/>
<name>A0A2P8FRQ0_9BACT</name>
<reference evidence="1 2" key="1">
    <citation type="submission" date="2018-03" db="EMBL/GenBank/DDBJ databases">
        <title>Genomic Encyclopedia of Archaeal and Bacterial Type Strains, Phase II (KMG-II): from individual species to whole genera.</title>
        <authorList>
            <person name="Goeker M."/>
        </authorList>
    </citation>
    <scope>NUCLEOTIDE SEQUENCE [LARGE SCALE GENOMIC DNA]</scope>
    <source>
        <strain evidence="1 2">DSM 29057</strain>
    </source>
</reference>
<dbReference type="Gene3D" id="1.25.10.10">
    <property type="entry name" value="Leucine-rich Repeat Variant"/>
    <property type="match status" value="1"/>
</dbReference>
<evidence type="ECO:0000313" key="1">
    <source>
        <dbReference type="EMBL" id="PSL24377.1"/>
    </source>
</evidence>
<dbReference type="OrthoDB" id="262508at2"/>
<evidence type="ECO:0000313" key="2">
    <source>
        <dbReference type="Proteomes" id="UP000241964"/>
    </source>
</evidence>
<dbReference type="InterPro" id="IPR043746">
    <property type="entry name" value="DUF5691"/>
</dbReference>
<sequence>MNAEILKAALLGTDRHMPEIPKDAAAIYTKIQALTTSKEDRFLKTAFTSILCEEAGAKPLTIHTQLPECPPEPLAIITGKPAAFLQSALADQQEILFDFLVFRLVQRNEVVQPRLVPAILNRALEKNTNRQQLLDICGSTGQWLCGLNPQWKELRSGIQVEENIWETGTMAERKLFFSALRKTGPHAAIALLETTWTQENAGNRLALVELLNESLSLADEPFLQNLLTDKSQKVRQTAIGLLRQIQGSALNRSYLEWLLRMLEVREERHLLVTKKKKIFIAEDVIPDESIFKSGIEKMSTEKGVQDHVFIAGQLLSAIDPAELSNRLAIDDQQLITLFLEHPGAKALLPFLTSAAAHFKNKAWALALLHRGDARDIRLLDALTPAERLPFFLQFLNGNAANLFAYLLDDAYTILPEQLSEQLLDHLSKFPYHITQATYQWLALQLPANIMPVLKKYAEDPRQDYQLRYFKNQASEMMRLVELRKNIA</sequence>
<accession>A0A2P8FRQ0</accession>
<dbReference type="Pfam" id="PF18944">
    <property type="entry name" value="DUF5691"/>
    <property type="match status" value="1"/>
</dbReference>